<dbReference type="Pfam" id="PF01825">
    <property type="entry name" value="GPS"/>
    <property type="match status" value="1"/>
</dbReference>
<dbReference type="InterPro" id="IPR000203">
    <property type="entry name" value="GPS"/>
</dbReference>
<evidence type="ECO:0000259" key="12">
    <source>
        <dbReference type="PROSITE" id="PS50261"/>
    </source>
</evidence>
<keyword evidence="7" id="KW-0325">Glycoprotein</keyword>
<dbReference type="PROSITE" id="PS50221">
    <property type="entry name" value="GAIN_B"/>
    <property type="match status" value="1"/>
</dbReference>
<dbReference type="AlphaFoldDB" id="H2ZSS5"/>
<evidence type="ECO:0000256" key="9">
    <source>
        <dbReference type="SAM" id="Phobius"/>
    </source>
</evidence>
<organism evidence="13 14">
    <name type="scientific">Latimeria chalumnae</name>
    <name type="common">Coelacanth</name>
    <dbReference type="NCBI Taxonomy" id="7897"/>
    <lineage>
        <taxon>Eukaryota</taxon>
        <taxon>Metazoa</taxon>
        <taxon>Chordata</taxon>
        <taxon>Craniata</taxon>
        <taxon>Vertebrata</taxon>
        <taxon>Euteleostomi</taxon>
        <taxon>Coelacanthiformes</taxon>
        <taxon>Coelacanthidae</taxon>
        <taxon>Latimeria</taxon>
    </lineage>
</organism>
<dbReference type="GO" id="GO:0005886">
    <property type="term" value="C:plasma membrane"/>
    <property type="evidence" value="ECO:0007669"/>
    <property type="project" value="UniProtKB-SubCell"/>
</dbReference>
<evidence type="ECO:0000256" key="8">
    <source>
        <dbReference type="SAM" id="MobiDB-lite"/>
    </source>
</evidence>
<dbReference type="SMART" id="SM00303">
    <property type="entry name" value="GPS"/>
    <property type="match status" value="1"/>
</dbReference>
<evidence type="ECO:0000313" key="13">
    <source>
        <dbReference type="Ensembl" id="ENSLACP00000000446.1"/>
    </source>
</evidence>
<dbReference type="Pfam" id="PF00002">
    <property type="entry name" value="7tm_2"/>
    <property type="match status" value="1"/>
</dbReference>
<dbReference type="Gene3D" id="1.20.1070.10">
    <property type="entry name" value="Rhodopsin 7-helix transmembrane proteins"/>
    <property type="match status" value="1"/>
</dbReference>
<dbReference type="Pfam" id="PF01390">
    <property type="entry name" value="SEA"/>
    <property type="match status" value="1"/>
</dbReference>
<feature type="transmembrane region" description="Helical" evidence="9">
    <location>
        <begin position="673"/>
        <end position="696"/>
    </location>
</feature>
<keyword evidence="5 9" id="KW-0472">Membrane</keyword>
<evidence type="ECO:0000256" key="3">
    <source>
        <dbReference type="ARBA" id="ARBA00022692"/>
    </source>
</evidence>
<evidence type="ECO:0000256" key="2">
    <source>
        <dbReference type="ARBA" id="ARBA00007343"/>
    </source>
</evidence>
<reference evidence="14" key="1">
    <citation type="submission" date="2011-08" db="EMBL/GenBank/DDBJ databases">
        <title>The draft genome of Latimeria chalumnae.</title>
        <authorList>
            <person name="Di Palma F."/>
            <person name="Alfoldi J."/>
            <person name="Johnson J."/>
            <person name="Berlin A."/>
            <person name="Gnerre S."/>
            <person name="Jaffe D."/>
            <person name="MacCallum I."/>
            <person name="Young S."/>
            <person name="Walker B.J."/>
            <person name="Lander E."/>
            <person name="Lindblad-Toh K."/>
        </authorList>
    </citation>
    <scope>NUCLEOTIDE SEQUENCE [LARGE SCALE GENOMIC DNA]</scope>
    <source>
        <strain evidence="14">Wild caught</strain>
    </source>
</reference>
<evidence type="ECO:0000313" key="14">
    <source>
        <dbReference type="Proteomes" id="UP000008672"/>
    </source>
</evidence>
<dbReference type="EMBL" id="AFYH01259487">
    <property type="status" value="NOT_ANNOTATED_CDS"/>
    <property type="molecule type" value="Genomic_DNA"/>
</dbReference>
<evidence type="ECO:0008006" key="15">
    <source>
        <dbReference type="Google" id="ProtNLM"/>
    </source>
</evidence>
<feature type="transmembrane region" description="Helical" evidence="9">
    <location>
        <begin position="472"/>
        <end position="494"/>
    </location>
</feature>
<feature type="transmembrane region" description="Helical" evidence="9">
    <location>
        <begin position="547"/>
        <end position="569"/>
    </location>
</feature>
<evidence type="ECO:0000259" key="11">
    <source>
        <dbReference type="PROSITE" id="PS50221"/>
    </source>
</evidence>
<dbReference type="HOGENOM" id="CLU_002753_3_6_1"/>
<dbReference type="FunFam" id="1.20.1070.10:FF:000058">
    <property type="entry name" value="Adhesion G protein-coupled receptor F5"/>
    <property type="match status" value="1"/>
</dbReference>
<dbReference type="GO" id="GO:0004930">
    <property type="term" value="F:G protein-coupled receptor activity"/>
    <property type="evidence" value="ECO:0007669"/>
    <property type="project" value="InterPro"/>
</dbReference>
<sequence length="741" mass="83121">CNATGNETQCFCENGHTWSSETCSTYRTCSRNNVSVGQHCTCITKLPPEGPYLQKVFEMSLVIDEPFTDDLKDSSSKKYKEYKENFERAFMSSYKTLPGFRSVKVTGFSPGSVVVEYSVIANETTSTSQLEKANTKDRITLKCTSELKDAKFKWTFKSSNSKTEIKCVDGGTGFGDGAEGDQSEKPCSESEGGNIVGTCESGKWSSDSSGCISKEVNRILTSIESLLSVLTMQRLIFISQSLTYPPSRAPNRTNIQRRQTFQNLQQNWTNFKMQDFLTTVSSIIPESSVDTWSEINEDGNRSSQLLQSIEHFTRNLNTDKPTFNLSTDIIVLEGITITDNINSNFNVKFNVSITGEVEIPQSQLESLKKNSSVISIAYKTLGSILPQNNDSEVNGVVMTATVDGNINDIILRFQKRNESLKDPQCVFWDFSQNKWNSQGCTPEEKNERVICSCNHLTSFSILMSPTFIDVPYVSTITVIGVAISIASLVLCLIIEGLVWTSVTKTKTSYMRHVSMVNIALSLLIADIWFIVSIKIPTETDACTATTFIIHFFYLALFFWMFALGLMLLYRIVLVFHDMSKSIMMGIGFSLGYGCPSIITIITIAVTYPQTFYTRTGACWLNWFESKALLAFVIPALIIVAFNFIILVVVIFKLMRPAVGDRPRKEEKNVMVQIMRSVALLTPFLGLTWSFGVATFFTKKEGFHIVFTILNAFQGFFVLLFGTLLDSKIRELLLNKFSLSRW</sequence>
<dbReference type="Proteomes" id="UP000008672">
    <property type="component" value="Unassembled WGS sequence"/>
</dbReference>
<dbReference type="OMA" id="KVALLWP"/>
<dbReference type="InterPro" id="IPR057244">
    <property type="entry name" value="GAIN_B"/>
</dbReference>
<dbReference type="Ensembl" id="ENSLACT00000000448.1">
    <property type="protein sequence ID" value="ENSLACP00000000446.1"/>
    <property type="gene ID" value="ENSLACG00000000401.1"/>
</dbReference>
<feature type="domain" description="G-protein coupled receptors family 2 profile 2" evidence="12">
    <location>
        <begin position="473"/>
        <end position="725"/>
    </location>
</feature>
<dbReference type="InterPro" id="IPR036364">
    <property type="entry name" value="SEA_dom_sf"/>
</dbReference>
<protein>
    <recommendedName>
        <fullName evidence="15">Adhesion G protein-coupled receptor F5</fullName>
    </recommendedName>
</protein>
<dbReference type="FunCoup" id="H2ZSS5">
    <property type="interactions" value="62"/>
</dbReference>
<keyword evidence="6" id="KW-1015">Disulfide bond</keyword>
<dbReference type="Gene3D" id="2.60.220.50">
    <property type="match status" value="1"/>
</dbReference>
<dbReference type="PANTHER" id="PTHR45813:SF4">
    <property type="entry name" value="ADHESION G PROTEIN-COUPLED RECEPTOR F5"/>
    <property type="match status" value="1"/>
</dbReference>
<dbReference type="InterPro" id="IPR000082">
    <property type="entry name" value="SEA_dom"/>
</dbReference>
<dbReference type="InParanoid" id="H2ZSS5"/>
<keyword evidence="4 9" id="KW-1133">Transmembrane helix</keyword>
<evidence type="ECO:0000256" key="1">
    <source>
        <dbReference type="ARBA" id="ARBA00004141"/>
    </source>
</evidence>
<feature type="transmembrane region" description="Helical" evidence="9">
    <location>
        <begin position="627"/>
        <end position="653"/>
    </location>
</feature>
<dbReference type="GO" id="GO:0007189">
    <property type="term" value="P:adenylate cyclase-activating G protein-coupled receptor signaling pathway"/>
    <property type="evidence" value="ECO:0007669"/>
    <property type="project" value="TreeGrafter"/>
</dbReference>
<keyword evidence="3 9" id="KW-0812">Transmembrane</keyword>
<dbReference type="PANTHER" id="PTHR45813">
    <property type="entry name" value="IG-LIKE DOMAIN-CONTAINING PROTEIN"/>
    <property type="match status" value="1"/>
</dbReference>
<proteinExistence type="inferred from homology"/>
<evidence type="ECO:0000256" key="5">
    <source>
        <dbReference type="ARBA" id="ARBA00023136"/>
    </source>
</evidence>
<dbReference type="SMART" id="SM00200">
    <property type="entry name" value="SEA"/>
    <property type="match status" value="1"/>
</dbReference>
<evidence type="ECO:0000259" key="10">
    <source>
        <dbReference type="PROSITE" id="PS50024"/>
    </source>
</evidence>
<dbReference type="InterPro" id="IPR046338">
    <property type="entry name" value="GAIN_dom_sf"/>
</dbReference>
<dbReference type="InterPro" id="IPR057400">
    <property type="entry name" value="ADGRF3/5_N"/>
</dbReference>
<dbReference type="InterPro" id="IPR000832">
    <property type="entry name" value="GPCR_2_secretin-like"/>
</dbReference>
<feature type="transmembrane region" description="Helical" evidence="9">
    <location>
        <begin position="515"/>
        <end position="535"/>
    </location>
</feature>
<reference evidence="13" key="2">
    <citation type="submission" date="2025-08" db="UniProtKB">
        <authorList>
            <consortium name="Ensembl"/>
        </authorList>
    </citation>
    <scope>IDENTIFICATION</scope>
</reference>
<dbReference type="InterPro" id="IPR051587">
    <property type="entry name" value="Adhesion_GPCR"/>
</dbReference>
<dbReference type="PRINTS" id="PR00249">
    <property type="entry name" value="GPCRSECRETIN"/>
</dbReference>
<dbReference type="GO" id="GO:0007166">
    <property type="term" value="P:cell surface receptor signaling pathway"/>
    <property type="evidence" value="ECO:0007669"/>
    <property type="project" value="InterPro"/>
</dbReference>
<dbReference type="CDD" id="cd15932">
    <property type="entry name" value="7tmB2_GPR116-like_Adhesion_VI"/>
    <property type="match status" value="1"/>
</dbReference>
<comment type="similarity">
    <text evidence="2">Belongs to the G-protein coupled receptor 2 family. Adhesion G-protein coupled receptor (ADGR) subfamily.</text>
</comment>
<feature type="transmembrane region" description="Helical" evidence="9">
    <location>
        <begin position="702"/>
        <end position="724"/>
    </location>
</feature>
<dbReference type="EMBL" id="AFYH01259485">
    <property type="status" value="NOT_ANNOTATED_CDS"/>
    <property type="molecule type" value="Genomic_DNA"/>
</dbReference>
<evidence type="ECO:0000256" key="6">
    <source>
        <dbReference type="ARBA" id="ARBA00023157"/>
    </source>
</evidence>
<accession>H2ZSS5</accession>
<dbReference type="STRING" id="7897.ENSLACP00000000446"/>
<keyword evidence="14" id="KW-1185">Reference proteome</keyword>
<name>H2ZSS5_LATCH</name>
<feature type="region of interest" description="Disordered" evidence="8">
    <location>
        <begin position="173"/>
        <end position="192"/>
    </location>
</feature>
<feature type="transmembrane region" description="Helical" evidence="9">
    <location>
        <begin position="581"/>
        <end position="607"/>
    </location>
</feature>
<dbReference type="SUPFAM" id="SSF82671">
    <property type="entry name" value="SEA domain"/>
    <property type="match status" value="1"/>
</dbReference>
<evidence type="ECO:0000256" key="7">
    <source>
        <dbReference type="ARBA" id="ARBA00023180"/>
    </source>
</evidence>
<feature type="domain" description="SEA" evidence="10">
    <location>
        <begin position="53"/>
        <end position="159"/>
    </location>
</feature>
<evidence type="ECO:0000256" key="4">
    <source>
        <dbReference type="ARBA" id="ARBA00022989"/>
    </source>
</evidence>
<dbReference type="EMBL" id="AFYH01259486">
    <property type="status" value="NOT_ANNOTATED_CDS"/>
    <property type="molecule type" value="Genomic_DNA"/>
</dbReference>
<dbReference type="GeneTree" id="ENSGT00940000154603"/>
<dbReference type="Gene3D" id="3.30.70.960">
    <property type="entry name" value="SEA domain"/>
    <property type="match status" value="1"/>
</dbReference>
<dbReference type="InterPro" id="IPR017981">
    <property type="entry name" value="GPCR_2-like_7TM"/>
</dbReference>
<reference evidence="13" key="3">
    <citation type="submission" date="2025-09" db="UniProtKB">
        <authorList>
            <consortium name="Ensembl"/>
        </authorList>
    </citation>
    <scope>IDENTIFICATION</scope>
</reference>
<comment type="subcellular location">
    <subcellularLocation>
        <location evidence="1">Membrane</location>
        <topology evidence="1">Multi-pass membrane protein</topology>
    </subcellularLocation>
</comment>
<dbReference type="PROSITE" id="PS50024">
    <property type="entry name" value="SEA"/>
    <property type="match status" value="1"/>
</dbReference>
<dbReference type="EMBL" id="AFYH01259484">
    <property type="status" value="NOT_ANNOTATED_CDS"/>
    <property type="molecule type" value="Genomic_DNA"/>
</dbReference>
<dbReference type="eggNOG" id="KOG4193">
    <property type="taxonomic scope" value="Eukaryota"/>
</dbReference>
<dbReference type="PROSITE" id="PS50261">
    <property type="entry name" value="G_PROTEIN_RECEP_F2_4"/>
    <property type="match status" value="1"/>
</dbReference>
<feature type="domain" description="GAIN-B" evidence="11">
    <location>
        <begin position="321"/>
        <end position="469"/>
    </location>
</feature>
<dbReference type="Pfam" id="PF25387">
    <property type="entry name" value="ADGRF3_N"/>
    <property type="match status" value="1"/>
</dbReference>